<keyword evidence="7" id="KW-0675">Receptor</keyword>
<organism evidence="13 14">
    <name type="scientific">Aquella oligotrophica</name>
    <dbReference type="NCBI Taxonomy" id="2067065"/>
    <lineage>
        <taxon>Bacteria</taxon>
        <taxon>Pseudomonadati</taxon>
        <taxon>Pseudomonadota</taxon>
        <taxon>Betaproteobacteria</taxon>
        <taxon>Neisseriales</taxon>
        <taxon>Neisseriaceae</taxon>
        <taxon>Aquella</taxon>
    </lineage>
</organism>
<evidence type="ECO:0000259" key="11">
    <source>
        <dbReference type="SMART" id="SM00062"/>
    </source>
</evidence>
<feature type="transmembrane region" description="Helical" evidence="10">
    <location>
        <begin position="146"/>
        <end position="167"/>
    </location>
</feature>
<evidence type="ECO:0008006" key="15">
    <source>
        <dbReference type="Google" id="ProtNLM"/>
    </source>
</evidence>
<dbReference type="SMART" id="SM00079">
    <property type="entry name" value="PBPe"/>
    <property type="match status" value="1"/>
</dbReference>
<evidence type="ECO:0000256" key="10">
    <source>
        <dbReference type="SAM" id="Phobius"/>
    </source>
</evidence>
<evidence type="ECO:0000256" key="2">
    <source>
        <dbReference type="ARBA" id="ARBA00022448"/>
    </source>
</evidence>
<dbReference type="InterPro" id="IPR001638">
    <property type="entry name" value="Solute-binding_3/MltF_N"/>
</dbReference>
<evidence type="ECO:0000256" key="7">
    <source>
        <dbReference type="ARBA" id="ARBA00023170"/>
    </source>
</evidence>
<protein>
    <recommendedName>
        <fullName evidence="15">Transporter substrate-binding domain-containing protein</fullName>
    </recommendedName>
</protein>
<dbReference type="InterPro" id="IPR015683">
    <property type="entry name" value="Ionotropic_Glu_rcpt"/>
</dbReference>
<accession>A0A2I7N4Y5</accession>
<keyword evidence="3 10" id="KW-0812">Transmembrane</keyword>
<comment type="subcellular location">
    <subcellularLocation>
        <location evidence="1">Membrane</location>
        <topology evidence="1">Multi-pass membrane protein</topology>
    </subcellularLocation>
</comment>
<dbReference type="InterPro" id="IPR001320">
    <property type="entry name" value="Iontro_rcpt_C"/>
</dbReference>
<proteinExistence type="predicted"/>
<feature type="domain" description="Ionotropic glutamate receptor C-terminal" evidence="12">
    <location>
        <begin position="34"/>
        <end position="364"/>
    </location>
</feature>
<keyword evidence="6 10" id="KW-0472">Membrane</keyword>
<dbReference type="OrthoDB" id="368476at2"/>
<evidence type="ECO:0000256" key="1">
    <source>
        <dbReference type="ARBA" id="ARBA00004141"/>
    </source>
</evidence>
<feature type="domain" description="Solute-binding protein family 3/N-terminal" evidence="11">
    <location>
        <begin position="34"/>
        <end position="365"/>
    </location>
</feature>
<keyword evidence="4 10" id="KW-1133">Transmembrane helix</keyword>
<evidence type="ECO:0000256" key="3">
    <source>
        <dbReference type="ARBA" id="ARBA00022692"/>
    </source>
</evidence>
<dbReference type="AlphaFoldDB" id="A0A2I7N4Y5"/>
<feature type="transmembrane region" description="Helical" evidence="10">
    <location>
        <begin position="210"/>
        <end position="230"/>
    </location>
</feature>
<dbReference type="SUPFAM" id="SSF81324">
    <property type="entry name" value="Voltage-gated potassium channels"/>
    <property type="match status" value="1"/>
</dbReference>
<dbReference type="PANTHER" id="PTHR18966">
    <property type="entry name" value="IONOTROPIC GLUTAMATE RECEPTOR"/>
    <property type="match status" value="1"/>
</dbReference>
<name>A0A2I7N4Y5_9NEIS</name>
<keyword evidence="2" id="KW-0813">Transport</keyword>
<evidence type="ECO:0000313" key="14">
    <source>
        <dbReference type="Proteomes" id="UP000236655"/>
    </source>
</evidence>
<keyword evidence="14" id="KW-1185">Reference proteome</keyword>
<sequence>MKLLNSSLRLIFYFFFTIMATLSFADDLGSKEHPIQVGVLMDMPFAQNINGHYSGIAVDIWDRIAKLNHWEYRYIPLSSDNMESVVNTLANTNKLDVVIGPVSVSAKRLEVIDFSRPFYLSSIGVIIKKHELGIFDIAKILISKNLLHIIVALILSFAGYLTLLWLFEHKKVKSGLNNSNIQYPNLTQRIWLHLFQKKVDYMPVTTQGRIIGIFWIIIAAAIFTAINANFTSALTIARYENAHRSGSLEGLQIAGVAGISGEFDVEVAEKNGIPVTRVGDMEAAIKLLEKDKVAGIVSDTPVAIHYLRQHNRNDLTVSPVTLENDEISFAVKMNSPLRHAIDLGITSFQDDDSVVPLCRRYVGEQANRCDL</sequence>
<dbReference type="GO" id="GO:0015276">
    <property type="term" value="F:ligand-gated monoatomic ion channel activity"/>
    <property type="evidence" value="ECO:0007669"/>
    <property type="project" value="InterPro"/>
</dbReference>
<gene>
    <name evidence="13" type="ORF">CUN60_02770</name>
</gene>
<reference evidence="14" key="1">
    <citation type="submission" date="2017-11" db="EMBL/GenBank/DDBJ databases">
        <authorList>
            <person name="Chan K.G."/>
            <person name="Lee L.S."/>
        </authorList>
    </citation>
    <scope>NUCLEOTIDE SEQUENCE [LARGE SCALE GENOMIC DNA]</scope>
    <source>
        <strain evidence="14">DSM 100970</strain>
    </source>
</reference>
<evidence type="ECO:0000313" key="13">
    <source>
        <dbReference type="EMBL" id="AUR51265.1"/>
    </source>
</evidence>
<dbReference type="SMART" id="SM00062">
    <property type="entry name" value="PBPb"/>
    <property type="match status" value="1"/>
</dbReference>
<dbReference type="Gene3D" id="3.40.190.10">
    <property type="entry name" value="Periplasmic binding protein-like II"/>
    <property type="match status" value="3"/>
</dbReference>
<evidence type="ECO:0000256" key="9">
    <source>
        <dbReference type="ARBA" id="ARBA00023303"/>
    </source>
</evidence>
<evidence type="ECO:0000259" key="12">
    <source>
        <dbReference type="SMART" id="SM00079"/>
    </source>
</evidence>
<evidence type="ECO:0000256" key="4">
    <source>
        <dbReference type="ARBA" id="ARBA00022989"/>
    </source>
</evidence>
<keyword evidence="8" id="KW-0325">Glycoprotein</keyword>
<dbReference type="GO" id="GO:0016020">
    <property type="term" value="C:membrane"/>
    <property type="evidence" value="ECO:0007669"/>
    <property type="project" value="UniProtKB-SubCell"/>
</dbReference>
<keyword evidence="5" id="KW-0406">Ion transport</keyword>
<dbReference type="EMBL" id="CP024847">
    <property type="protein sequence ID" value="AUR51265.1"/>
    <property type="molecule type" value="Genomic_DNA"/>
</dbReference>
<evidence type="ECO:0000256" key="5">
    <source>
        <dbReference type="ARBA" id="ARBA00023065"/>
    </source>
</evidence>
<dbReference type="Proteomes" id="UP000236655">
    <property type="component" value="Chromosome"/>
</dbReference>
<dbReference type="RefSeq" id="WP_102950565.1">
    <property type="nucleotide sequence ID" value="NZ_CP024847.1"/>
</dbReference>
<dbReference type="KEGG" id="nba:CUN60_02770"/>
<dbReference type="SUPFAM" id="SSF53850">
    <property type="entry name" value="Periplasmic binding protein-like II"/>
    <property type="match status" value="1"/>
</dbReference>
<keyword evidence="9" id="KW-0407">Ion channel</keyword>
<evidence type="ECO:0000256" key="8">
    <source>
        <dbReference type="ARBA" id="ARBA00023180"/>
    </source>
</evidence>
<dbReference type="Pfam" id="PF00497">
    <property type="entry name" value="SBP_bac_3"/>
    <property type="match status" value="1"/>
</dbReference>
<evidence type="ECO:0000256" key="6">
    <source>
        <dbReference type="ARBA" id="ARBA00023136"/>
    </source>
</evidence>